<dbReference type="AlphaFoldDB" id="A0A2X2CIW5"/>
<dbReference type="PANTHER" id="PTHR43537:SF44">
    <property type="entry name" value="GNTR FAMILY REGULATORY PROTEIN"/>
    <property type="match status" value="1"/>
</dbReference>
<dbReference type="Proteomes" id="UP000626180">
    <property type="component" value="Unassembled WGS sequence"/>
</dbReference>
<keyword evidence="1" id="KW-0805">Transcription regulation</keyword>
<name>A0A2X2CIW5_PSELU</name>
<evidence type="ECO:0000256" key="3">
    <source>
        <dbReference type="ARBA" id="ARBA00023163"/>
    </source>
</evidence>
<evidence type="ECO:0000259" key="4">
    <source>
        <dbReference type="PROSITE" id="PS50949"/>
    </source>
</evidence>
<dbReference type="SUPFAM" id="SSF46785">
    <property type="entry name" value="Winged helix' DNA-binding domain"/>
    <property type="match status" value="1"/>
</dbReference>
<dbReference type="EMBL" id="JADMCD010000018">
    <property type="protein sequence ID" value="MBF8643516.1"/>
    <property type="molecule type" value="Genomic_DNA"/>
</dbReference>
<protein>
    <submittedName>
        <fullName evidence="5">FadR family transcriptional regulator</fullName>
    </submittedName>
    <submittedName>
        <fullName evidence="6">GntR family transcriptional regulator</fullName>
    </submittedName>
</protein>
<keyword evidence="3" id="KW-0804">Transcription</keyword>
<keyword evidence="2" id="KW-0238">DNA-binding</keyword>
<dbReference type="PRINTS" id="PR00035">
    <property type="entry name" value="HTHGNTR"/>
</dbReference>
<dbReference type="InterPro" id="IPR000524">
    <property type="entry name" value="Tscrpt_reg_HTH_GntR"/>
</dbReference>
<evidence type="ECO:0000313" key="7">
    <source>
        <dbReference type="Proteomes" id="UP000250443"/>
    </source>
</evidence>
<dbReference type="Proteomes" id="UP000250443">
    <property type="component" value="Unassembled WGS sequence"/>
</dbReference>
<dbReference type="Gene3D" id="1.10.10.10">
    <property type="entry name" value="Winged helix-like DNA-binding domain superfamily/Winged helix DNA-binding domain"/>
    <property type="match status" value="1"/>
</dbReference>
<dbReference type="GO" id="GO:0003677">
    <property type="term" value="F:DNA binding"/>
    <property type="evidence" value="ECO:0007669"/>
    <property type="project" value="UniProtKB-KW"/>
</dbReference>
<dbReference type="CDD" id="cd07377">
    <property type="entry name" value="WHTH_GntR"/>
    <property type="match status" value="1"/>
</dbReference>
<evidence type="ECO:0000313" key="5">
    <source>
        <dbReference type="EMBL" id="MBF8643516.1"/>
    </source>
</evidence>
<sequence>MSNNFHASAVDKLGSLIASGQFKPGDALKVEADLGEELGVSRTVVREAIKTLVAKGMIEVGPKVGSRVLPLNRWNLFDPQVVAWLSRGGLPENFVKDLLDLRRAIEPVAVRWACERATPEQIRRVQAAYTALEASLSGGDYNSADQHFHECVLAASHNQFIEQMVPALGALLAVSFQISSVDPSELQRTLPLHKELADAIAARDSSRGVWACMTLIDKAAVTISKYAQASS</sequence>
<reference evidence="6 7" key="1">
    <citation type="submission" date="2018-06" db="EMBL/GenBank/DDBJ databases">
        <authorList>
            <consortium name="Pathogen Informatics"/>
            <person name="Doyle S."/>
        </authorList>
    </citation>
    <scope>NUCLEOTIDE SEQUENCE [LARGE SCALE GENOMIC DNA]</scope>
    <source>
        <strain evidence="6 7">NCTC11842</strain>
    </source>
</reference>
<evidence type="ECO:0000256" key="1">
    <source>
        <dbReference type="ARBA" id="ARBA00023015"/>
    </source>
</evidence>
<organism evidence="6 7">
    <name type="scientific">Pseudomonas luteola</name>
    <dbReference type="NCBI Taxonomy" id="47886"/>
    <lineage>
        <taxon>Bacteria</taxon>
        <taxon>Pseudomonadati</taxon>
        <taxon>Pseudomonadota</taxon>
        <taxon>Gammaproteobacteria</taxon>
        <taxon>Pseudomonadales</taxon>
        <taxon>Pseudomonadaceae</taxon>
        <taxon>Pseudomonas</taxon>
    </lineage>
</organism>
<dbReference type="InterPro" id="IPR036388">
    <property type="entry name" value="WH-like_DNA-bd_sf"/>
</dbReference>
<feature type="domain" description="HTH gntR-type" evidence="4">
    <location>
        <begin position="3"/>
        <end position="71"/>
    </location>
</feature>
<dbReference type="SMART" id="SM00895">
    <property type="entry name" value="FCD"/>
    <property type="match status" value="1"/>
</dbReference>
<dbReference type="Pfam" id="PF07729">
    <property type="entry name" value="FCD"/>
    <property type="match status" value="1"/>
</dbReference>
<dbReference type="InterPro" id="IPR011711">
    <property type="entry name" value="GntR_C"/>
</dbReference>
<accession>A0A2X2CIW5</accession>
<dbReference type="RefSeq" id="WP_010794810.1">
    <property type="nucleotide sequence ID" value="NZ_CP044086.1"/>
</dbReference>
<dbReference type="PANTHER" id="PTHR43537">
    <property type="entry name" value="TRANSCRIPTIONAL REGULATOR, GNTR FAMILY"/>
    <property type="match status" value="1"/>
</dbReference>
<dbReference type="EMBL" id="UAUF01000012">
    <property type="protein sequence ID" value="SPZ08097.1"/>
    <property type="molecule type" value="Genomic_DNA"/>
</dbReference>
<dbReference type="InterPro" id="IPR036390">
    <property type="entry name" value="WH_DNA-bd_sf"/>
</dbReference>
<evidence type="ECO:0000256" key="2">
    <source>
        <dbReference type="ARBA" id="ARBA00023125"/>
    </source>
</evidence>
<dbReference type="Pfam" id="PF00392">
    <property type="entry name" value="GntR"/>
    <property type="match status" value="1"/>
</dbReference>
<dbReference type="SUPFAM" id="SSF48008">
    <property type="entry name" value="GntR ligand-binding domain-like"/>
    <property type="match status" value="1"/>
</dbReference>
<dbReference type="GO" id="GO:0003700">
    <property type="term" value="F:DNA-binding transcription factor activity"/>
    <property type="evidence" value="ECO:0007669"/>
    <property type="project" value="InterPro"/>
</dbReference>
<gene>
    <name evidence="6" type="primary">lutR_3</name>
    <name evidence="5" type="ORF">IRZ65_22895</name>
    <name evidence="6" type="ORF">NCTC11842_02604</name>
</gene>
<evidence type="ECO:0000313" key="6">
    <source>
        <dbReference type="EMBL" id="SPZ08097.1"/>
    </source>
</evidence>
<keyword evidence="8" id="KW-1185">Reference proteome</keyword>
<evidence type="ECO:0000313" key="8">
    <source>
        <dbReference type="Proteomes" id="UP000626180"/>
    </source>
</evidence>
<proteinExistence type="predicted"/>
<dbReference type="Gene3D" id="1.20.120.530">
    <property type="entry name" value="GntR ligand-binding domain-like"/>
    <property type="match status" value="1"/>
</dbReference>
<reference evidence="5 8" key="2">
    <citation type="submission" date="2020-10" db="EMBL/GenBank/DDBJ databases">
        <title>Genome sequences of Pseudomonas isolates.</title>
        <authorList>
            <person name="Wessels L."/>
            <person name="Reich F."/>
            <person name="Hammerl J."/>
        </authorList>
    </citation>
    <scope>NUCLEOTIDE SEQUENCE [LARGE SCALE GENOMIC DNA]</scope>
    <source>
        <strain evidence="5 8">20-MO00624-0</strain>
    </source>
</reference>
<dbReference type="InterPro" id="IPR008920">
    <property type="entry name" value="TF_FadR/GntR_C"/>
</dbReference>
<dbReference type="SMART" id="SM00345">
    <property type="entry name" value="HTH_GNTR"/>
    <property type="match status" value="1"/>
</dbReference>
<dbReference type="PROSITE" id="PS50949">
    <property type="entry name" value="HTH_GNTR"/>
    <property type="match status" value="1"/>
</dbReference>